<evidence type="ECO:0008006" key="3">
    <source>
        <dbReference type="Google" id="ProtNLM"/>
    </source>
</evidence>
<dbReference type="AlphaFoldDB" id="A0A1H3XWP6"/>
<proteinExistence type="predicted"/>
<dbReference type="EMBL" id="FNRD01000001">
    <property type="protein sequence ID" value="SEA03885.1"/>
    <property type="molecule type" value="Genomic_DNA"/>
</dbReference>
<keyword evidence="2" id="KW-1185">Reference proteome</keyword>
<accession>A0A1H3XWP6</accession>
<name>A0A1H3XWP6_9FLAO</name>
<dbReference type="OrthoDB" id="1361185at2"/>
<reference evidence="2" key="1">
    <citation type="submission" date="2016-10" db="EMBL/GenBank/DDBJ databases">
        <authorList>
            <person name="Varghese N."/>
            <person name="Submissions S."/>
        </authorList>
    </citation>
    <scope>NUCLEOTIDE SEQUENCE [LARGE SCALE GENOMIC DNA]</scope>
    <source>
        <strain evidence="2">DSM 22376</strain>
    </source>
</reference>
<sequence>MKTKIYILFIMFSFSEIAFCQNDNEEKESKAFNSLTDFSKDLRYHLITQIDYANKKSSSERNFQQNSSLNINQIGNYNTVAVNIKAQSVDLDILQYGDENTFQLDNQVDNFKQKVVQVGQKNTIRDVSRHTNTGIDVNMEFIQKGNNQNIHNYGTNSMSKDMKVIQKGDGASVFIINHK</sequence>
<organism evidence="1 2">
    <name type="scientific">Flavobacterium gillisiae</name>
    <dbReference type="NCBI Taxonomy" id="150146"/>
    <lineage>
        <taxon>Bacteria</taxon>
        <taxon>Pseudomonadati</taxon>
        <taxon>Bacteroidota</taxon>
        <taxon>Flavobacteriia</taxon>
        <taxon>Flavobacteriales</taxon>
        <taxon>Flavobacteriaceae</taxon>
        <taxon>Flavobacterium</taxon>
    </lineage>
</organism>
<dbReference type="RefSeq" id="WP_091084658.1">
    <property type="nucleotide sequence ID" value="NZ_FNRD01000001.1"/>
</dbReference>
<protein>
    <recommendedName>
        <fullName evidence="3">Curlin associated repeat-containing protein</fullName>
    </recommendedName>
</protein>
<dbReference type="Proteomes" id="UP000198951">
    <property type="component" value="Unassembled WGS sequence"/>
</dbReference>
<evidence type="ECO:0000313" key="2">
    <source>
        <dbReference type="Proteomes" id="UP000198951"/>
    </source>
</evidence>
<evidence type="ECO:0000313" key="1">
    <source>
        <dbReference type="EMBL" id="SEA03885.1"/>
    </source>
</evidence>
<gene>
    <name evidence="1" type="ORF">SAMN05443667_101703</name>
</gene>
<dbReference type="STRING" id="150146.SAMN05443667_101703"/>